<sequence length="408" mass="44417">MSDSASLFSTTSTLFESPYTALNFHSSQAGNAPNTVPIEECWAVLVVNHDRFKADTKLLSSVGLPSTYERASQPGSSRSGLGKLDLRKRLQVQIPFTHLQSASVDRIPVPTTIEQLLANRPEFKYGRRQSLMELMVEDLVGIRIRRIDAAAVKLLFNGNDVRDATIFFPAHVLLRTPNWAVQKKLIGGGGQSQTFASAQVKWATCIFTSPVVPGSADDNDDKAYRAQREKEILSKLSVGETDDVILARSKPPSERNEALLDKLLLFLERRGVVWCKVGHLAKPSMLNSDPVLRPQFAVQGMFPEPFLDRCKAYCKGAGISLNGKNMMKPEAEETAKSSRAPLIIAAAKDHVSASDIARTKGNVEIAGQDEDLIQNWHVKVTLEPYMIGTPLAVGGAAAGIGMGMAGGF</sequence>
<dbReference type="Proteomes" id="UP000245771">
    <property type="component" value="Unassembled WGS sequence"/>
</dbReference>
<reference evidence="1 2" key="1">
    <citation type="journal article" date="2018" name="Mol. Biol. Evol.">
        <title>Broad Genomic Sampling Reveals a Smut Pathogenic Ancestry of the Fungal Clade Ustilaginomycotina.</title>
        <authorList>
            <person name="Kijpornyongpan T."/>
            <person name="Mondo S.J."/>
            <person name="Barry K."/>
            <person name="Sandor L."/>
            <person name="Lee J."/>
            <person name="Lipzen A."/>
            <person name="Pangilinan J."/>
            <person name="LaButti K."/>
            <person name="Hainaut M."/>
            <person name="Henrissat B."/>
            <person name="Grigoriev I.V."/>
            <person name="Spatafora J.W."/>
            <person name="Aime M.C."/>
        </authorList>
    </citation>
    <scope>NUCLEOTIDE SEQUENCE [LARGE SCALE GENOMIC DNA]</scope>
    <source>
        <strain evidence="1 2">MCA 3882</strain>
    </source>
</reference>
<evidence type="ECO:0000313" key="2">
    <source>
        <dbReference type="Proteomes" id="UP000245771"/>
    </source>
</evidence>
<dbReference type="EMBL" id="KZ819607">
    <property type="protein sequence ID" value="PWN31717.1"/>
    <property type="molecule type" value="Genomic_DNA"/>
</dbReference>
<gene>
    <name evidence="1" type="ORF">FA14DRAFT_162633</name>
</gene>
<accession>A0A316V2D4</accession>
<dbReference type="STRING" id="1280837.A0A316V2D4"/>
<evidence type="ECO:0000313" key="1">
    <source>
        <dbReference type="EMBL" id="PWN31717.1"/>
    </source>
</evidence>
<dbReference type="RefSeq" id="XP_025352019.1">
    <property type="nucleotide sequence ID" value="XM_025499700.1"/>
</dbReference>
<dbReference type="GeneID" id="37021481"/>
<dbReference type="InParanoid" id="A0A316V2D4"/>
<dbReference type="AlphaFoldDB" id="A0A316V2D4"/>
<proteinExistence type="predicted"/>
<keyword evidence="2" id="KW-1185">Reference proteome</keyword>
<name>A0A316V2D4_9BASI</name>
<organism evidence="1 2">
    <name type="scientific">Meira miltonrushii</name>
    <dbReference type="NCBI Taxonomy" id="1280837"/>
    <lineage>
        <taxon>Eukaryota</taxon>
        <taxon>Fungi</taxon>
        <taxon>Dikarya</taxon>
        <taxon>Basidiomycota</taxon>
        <taxon>Ustilaginomycotina</taxon>
        <taxon>Exobasidiomycetes</taxon>
        <taxon>Exobasidiales</taxon>
        <taxon>Brachybasidiaceae</taxon>
        <taxon>Meira</taxon>
    </lineage>
</organism>
<protein>
    <submittedName>
        <fullName evidence="1">Uncharacterized protein</fullName>
    </submittedName>
</protein>
<dbReference type="OrthoDB" id="3338589at2759"/>